<dbReference type="Proteomes" id="UP001208186">
    <property type="component" value="Unassembled WGS sequence"/>
</dbReference>
<gene>
    <name evidence="2" type="ORF">OB914_16075</name>
    <name evidence="1" type="ORF">OB916_15725</name>
</gene>
<keyword evidence="3" id="KW-1185">Reference proteome</keyword>
<evidence type="ECO:0000313" key="1">
    <source>
        <dbReference type="EMBL" id="MCU4719498.1"/>
    </source>
</evidence>
<proteinExistence type="predicted"/>
<dbReference type="Proteomes" id="UP001209746">
    <property type="component" value="Unassembled WGS sequence"/>
</dbReference>
<name>A0AAE3IDE1_9EURY</name>
<protein>
    <submittedName>
        <fullName evidence="2">Uncharacterized protein</fullName>
    </submittedName>
</protein>
<dbReference type="EMBL" id="JAOPKD010000028">
    <property type="protein sequence ID" value="MCU4728470.1"/>
    <property type="molecule type" value="Genomic_DNA"/>
</dbReference>
<accession>A0AAE3IDE1</accession>
<dbReference type="EMBL" id="JAOPKC010000030">
    <property type="protein sequence ID" value="MCU4719498.1"/>
    <property type="molecule type" value="Genomic_DNA"/>
</dbReference>
<dbReference type="RefSeq" id="WP_315910243.1">
    <property type="nucleotide sequence ID" value="NZ_JAOPKC010000030.1"/>
</dbReference>
<comment type="caution">
    <text evidence="2">The sequence shown here is derived from an EMBL/GenBank/DDBJ whole genome shotgun (WGS) entry which is preliminary data.</text>
</comment>
<organism evidence="2 4">
    <name type="scientific">Halapricum hydrolyticum</name>
    <dbReference type="NCBI Taxonomy" id="2979991"/>
    <lineage>
        <taxon>Archaea</taxon>
        <taxon>Methanobacteriati</taxon>
        <taxon>Methanobacteriota</taxon>
        <taxon>Stenosarchaea group</taxon>
        <taxon>Halobacteria</taxon>
        <taxon>Halobacteriales</taxon>
        <taxon>Haloarculaceae</taxon>
        <taxon>Halapricum</taxon>
    </lineage>
</organism>
<sequence>MSSSVGSRPEAQCDDRRARTGVAIAGASLLGLGDAPLASFEDARRAAGRIPDAERRAYEHDWHRLFGHGADVEGPWVFLNREIETPL</sequence>
<reference evidence="2" key="1">
    <citation type="submission" date="2023-02" db="EMBL/GenBank/DDBJ databases">
        <title>Enrichment on poylsaccharides allowed isolation of novel metabolic and taxonomic groups of Haloarchaea.</title>
        <authorList>
            <person name="Sorokin D.Y."/>
            <person name="Elcheninov A.G."/>
            <person name="Khizhniak T.V."/>
            <person name="Kolganova T.V."/>
            <person name="Kublanov I.V."/>
        </authorList>
    </citation>
    <scope>NUCLEOTIDE SEQUENCE</scope>
    <source>
        <strain evidence="1 3">HArc-curdl5-1</strain>
        <strain evidence="2">HArc-curdl7</strain>
    </source>
</reference>
<evidence type="ECO:0000313" key="3">
    <source>
        <dbReference type="Proteomes" id="UP001208186"/>
    </source>
</evidence>
<evidence type="ECO:0000313" key="4">
    <source>
        <dbReference type="Proteomes" id="UP001209746"/>
    </source>
</evidence>
<evidence type="ECO:0000313" key="2">
    <source>
        <dbReference type="EMBL" id="MCU4728470.1"/>
    </source>
</evidence>
<dbReference type="AlphaFoldDB" id="A0AAE3IDE1"/>